<reference evidence="2" key="1">
    <citation type="journal article" date="2020" name="Stud. Mycol.">
        <title>101 Dothideomycetes genomes: a test case for predicting lifestyles and emergence of pathogens.</title>
        <authorList>
            <person name="Haridas S."/>
            <person name="Albert R."/>
            <person name="Binder M."/>
            <person name="Bloem J."/>
            <person name="Labutti K."/>
            <person name="Salamov A."/>
            <person name="Andreopoulos B."/>
            <person name="Baker S."/>
            <person name="Barry K."/>
            <person name="Bills G."/>
            <person name="Bluhm B."/>
            <person name="Cannon C."/>
            <person name="Castanera R."/>
            <person name="Culley D."/>
            <person name="Daum C."/>
            <person name="Ezra D."/>
            <person name="Gonzalez J."/>
            <person name="Henrissat B."/>
            <person name="Kuo A."/>
            <person name="Liang C."/>
            <person name="Lipzen A."/>
            <person name="Lutzoni F."/>
            <person name="Magnuson J."/>
            <person name="Mondo S."/>
            <person name="Nolan M."/>
            <person name="Ohm R."/>
            <person name="Pangilinan J."/>
            <person name="Park H.-J."/>
            <person name="Ramirez L."/>
            <person name="Alfaro M."/>
            <person name="Sun H."/>
            <person name="Tritt A."/>
            <person name="Yoshinaga Y."/>
            <person name="Zwiers L.-H."/>
            <person name="Turgeon B."/>
            <person name="Goodwin S."/>
            <person name="Spatafora J."/>
            <person name="Crous P."/>
            <person name="Grigoriev I."/>
        </authorList>
    </citation>
    <scope>NUCLEOTIDE SEQUENCE</scope>
    <source>
        <strain evidence="2">CBS 690.94</strain>
    </source>
</reference>
<accession>A0A9P4PFE3</accession>
<proteinExistence type="predicted"/>
<keyword evidence="1" id="KW-0732">Signal</keyword>
<dbReference type="AlphaFoldDB" id="A0A9P4PFE3"/>
<protein>
    <submittedName>
        <fullName evidence="2">Uncharacterized protein</fullName>
    </submittedName>
</protein>
<organism evidence="2 3">
    <name type="scientific">Karstenula rhodostoma CBS 690.94</name>
    <dbReference type="NCBI Taxonomy" id="1392251"/>
    <lineage>
        <taxon>Eukaryota</taxon>
        <taxon>Fungi</taxon>
        <taxon>Dikarya</taxon>
        <taxon>Ascomycota</taxon>
        <taxon>Pezizomycotina</taxon>
        <taxon>Dothideomycetes</taxon>
        <taxon>Pleosporomycetidae</taxon>
        <taxon>Pleosporales</taxon>
        <taxon>Massarineae</taxon>
        <taxon>Didymosphaeriaceae</taxon>
        <taxon>Karstenula</taxon>
    </lineage>
</organism>
<feature type="chain" id="PRO_5040434746" evidence="1">
    <location>
        <begin position="16"/>
        <end position="178"/>
    </location>
</feature>
<gene>
    <name evidence="2" type="ORF">P171DRAFT_445532</name>
</gene>
<evidence type="ECO:0000313" key="3">
    <source>
        <dbReference type="Proteomes" id="UP000799764"/>
    </source>
</evidence>
<keyword evidence="3" id="KW-1185">Reference proteome</keyword>
<dbReference type="OrthoDB" id="10451512at2759"/>
<evidence type="ECO:0000256" key="1">
    <source>
        <dbReference type="SAM" id="SignalP"/>
    </source>
</evidence>
<name>A0A9P4PFE3_9PLEO</name>
<comment type="caution">
    <text evidence="2">The sequence shown here is derived from an EMBL/GenBank/DDBJ whole genome shotgun (WGS) entry which is preliminary data.</text>
</comment>
<dbReference type="EMBL" id="MU001503">
    <property type="protein sequence ID" value="KAF2443010.1"/>
    <property type="molecule type" value="Genomic_DNA"/>
</dbReference>
<feature type="signal peptide" evidence="1">
    <location>
        <begin position="1"/>
        <end position="15"/>
    </location>
</feature>
<sequence length="178" mass="18412">MRSFIVLALAGASVAAPFKYYHLQPNPSKPYPPGGWPSYTTGSPVIPGPTGTGIHLPPIPTGVSPPEPPVISTPDIPSISTPSIPSGTGIFPPIIPTGTGTPYYPTPAVDRRGLEIDYKLAPRIPDGSYGAAYHPHPPPPHGTGYPHGTGKLPGFPFPTGTSGFGIPTALPTSPVHIY</sequence>
<evidence type="ECO:0000313" key="2">
    <source>
        <dbReference type="EMBL" id="KAF2443010.1"/>
    </source>
</evidence>
<dbReference type="Proteomes" id="UP000799764">
    <property type="component" value="Unassembled WGS sequence"/>
</dbReference>